<dbReference type="Proteomes" id="UP000554482">
    <property type="component" value="Unassembled WGS sequence"/>
</dbReference>
<dbReference type="CDD" id="cd22160">
    <property type="entry name" value="F-box_AtFBL13-like"/>
    <property type="match status" value="1"/>
</dbReference>
<comment type="caution">
    <text evidence="2">The sequence shown here is derived from an EMBL/GenBank/DDBJ whole genome shotgun (WGS) entry which is preliminary data.</text>
</comment>
<dbReference type="InterPro" id="IPR001810">
    <property type="entry name" value="F-box_dom"/>
</dbReference>
<name>A0A7J6VXG1_THATH</name>
<reference evidence="2 3" key="1">
    <citation type="submission" date="2020-06" db="EMBL/GenBank/DDBJ databases">
        <title>Transcriptomic and genomic resources for Thalictrum thalictroides and T. hernandezii: Facilitating candidate gene discovery in an emerging model plant lineage.</title>
        <authorList>
            <person name="Arias T."/>
            <person name="Riano-Pachon D.M."/>
            <person name="Di Stilio V.S."/>
        </authorList>
    </citation>
    <scope>NUCLEOTIDE SEQUENCE [LARGE SCALE GENOMIC DNA]</scope>
    <source>
        <strain evidence="3">cv. WT478/WT964</strain>
        <tissue evidence="2">Leaves</tissue>
    </source>
</reference>
<protein>
    <submittedName>
        <fullName evidence="2">F-box/RNI-like superfamily protein</fullName>
    </submittedName>
</protein>
<dbReference type="SMART" id="SM00256">
    <property type="entry name" value="FBOX"/>
    <property type="match status" value="1"/>
</dbReference>
<dbReference type="OrthoDB" id="1933116at2759"/>
<dbReference type="InterPro" id="IPR036047">
    <property type="entry name" value="F-box-like_dom_sf"/>
</dbReference>
<dbReference type="PROSITE" id="PS50181">
    <property type="entry name" value="FBOX"/>
    <property type="match status" value="1"/>
</dbReference>
<dbReference type="InterPro" id="IPR053781">
    <property type="entry name" value="F-box_AtFBL13-like"/>
</dbReference>
<dbReference type="PANTHER" id="PTHR31900">
    <property type="entry name" value="F-BOX/RNI SUPERFAMILY PROTEIN-RELATED"/>
    <property type="match status" value="1"/>
</dbReference>
<evidence type="ECO:0000259" key="1">
    <source>
        <dbReference type="PROSITE" id="PS50181"/>
    </source>
</evidence>
<dbReference type="AlphaFoldDB" id="A0A7J6VXG1"/>
<dbReference type="InterPro" id="IPR013101">
    <property type="entry name" value="LRR_PRU1-like"/>
</dbReference>
<gene>
    <name evidence="2" type="ORF">FRX31_021541</name>
</gene>
<dbReference type="Pfam" id="PF07723">
    <property type="entry name" value="LRR_2"/>
    <property type="match status" value="1"/>
</dbReference>
<organism evidence="2 3">
    <name type="scientific">Thalictrum thalictroides</name>
    <name type="common">Rue-anemone</name>
    <name type="synonym">Anemone thalictroides</name>
    <dbReference type="NCBI Taxonomy" id="46969"/>
    <lineage>
        <taxon>Eukaryota</taxon>
        <taxon>Viridiplantae</taxon>
        <taxon>Streptophyta</taxon>
        <taxon>Embryophyta</taxon>
        <taxon>Tracheophyta</taxon>
        <taxon>Spermatophyta</taxon>
        <taxon>Magnoliopsida</taxon>
        <taxon>Ranunculales</taxon>
        <taxon>Ranunculaceae</taxon>
        <taxon>Thalictroideae</taxon>
        <taxon>Thalictrum</taxon>
    </lineage>
</organism>
<dbReference type="SUPFAM" id="SSF81383">
    <property type="entry name" value="F-box domain"/>
    <property type="match status" value="1"/>
</dbReference>
<evidence type="ECO:0000313" key="2">
    <source>
        <dbReference type="EMBL" id="KAF5188870.1"/>
    </source>
</evidence>
<feature type="domain" description="F-box" evidence="1">
    <location>
        <begin position="8"/>
        <end position="63"/>
    </location>
</feature>
<proteinExistence type="predicted"/>
<keyword evidence="3" id="KW-1185">Reference proteome</keyword>
<dbReference type="Pfam" id="PF00646">
    <property type="entry name" value="F-box"/>
    <property type="match status" value="1"/>
</dbReference>
<dbReference type="PANTHER" id="PTHR31900:SF30">
    <property type="entry name" value="SUPERFAMILY PROTEIN, PUTATIVE-RELATED"/>
    <property type="match status" value="1"/>
</dbReference>
<dbReference type="InterPro" id="IPR050232">
    <property type="entry name" value="FBL13/AtMIF1-like"/>
</dbReference>
<accession>A0A7J6VXG1</accession>
<evidence type="ECO:0000313" key="3">
    <source>
        <dbReference type="Proteomes" id="UP000554482"/>
    </source>
</evidence>
<sequence length="349" mass="40269">MAAVIMNEDRISNLPDEIIHHILSFLDMKIVIQTCILSKRWRPLCTNLPCLNFVSKQTTWDFVEKTLLHQDPSSNIHAITLRLVLPYYWRTPLPLIQFAIPQGIRILDLQLDCYGLTIKVPHCLFTCQSLVNLKLRLVLHSYMELMFLYDPYQYKQHVVYVEPTTVKLPLLKTLHLESFCFHGNQFIQELLLGSPFLENISIINCGLHESHNLTISTTQLKYLEIDNIYACIGCCGSGIGLDRDQHFKNCKVEISAPMLTAFKCRAQISDQYLIHDFSSLATADIDMDFPKRCRYCVEKKFFSLGQLDEFGKNMMKFIQALYNATSLKLGTALLEVSIYNQMQPLDFLL</sequence>
<dbReference type="Gene3D" id="1.20.1280.50">
    <property type="match status" value="1"/>
</dbReference>
<dbReference type="EMBL" id="JABWDY010026219">
    <property type="protein sequence ID" value="KAF5188870.1"/>
    <property type="molecule type" value="Genomic_DNA"/>
</dbReference>